<dbReference type="Gene3D" id="2.40.10.10">
    <property type="entry name" value="Trypsin-like serine proteases"/>
    <property type="match status" value="2"/>
</dbReference>
<dbReference type="EMBL" id="JALNTZ010000004">
    <property type="protein sequence ID" value="KAJ3656685.1"/>
    <property type="molecule type" value="Genomic_DNA"/>
</dbReference>
<evidence type="ECO:0000256" key="7">
    <source>
        <dbReference type="RuleBase" id="RU363034"/>
    </source>
</evidence>
<sequence>MFVCLYFVSISSVLLSNCLTSALFEGKKCTAPITHGKGLCIEVYDCKYALKLIRSRRNPGFCGFKGNTPLVCCPLPSKPDLPGALSVKKCREYDDPNVEGIAFGQKANFDEFPHMAAIGYGTHKTDITWLCGGSLVSHKFVLSAGHCAYHQEYKEAQWIRLGALDLNNNVKTNPRTMKTVKIIQIYPHPNYKYPSYYYDIALFEMNESDNIFYPACLHPYHNLPNRNLQVTGWGTESYLGSRSSHLLKASLSLVDHKTCARRYKSDVNTRKLEAGILDEIQMCAGDAEGRDTCQGDSGGPLHYKVYSESAVGGHFVLVGITSFGQPCGGRNSIGVYTRVSAFIEWIENIVWPQNDYE</sequence>
<dbReference type="Proteomes" id="UP001168821">
    <property type="component" value="Unassembled WGS sequence"/>
</dbReference>
<dbReference type="Pfam" id="PF00089">
    <property type="entry name" value="Trypsin"/>
    <property type="match status" value="1"/>
</dbReference>
<dbReference type="GO" id="GO:0006508">
    <property type="term" value="P:proteolysis"/>
    <property type="evidence" value="ECO:0007669"/>
    <property type="project" value="UniProtKB-KW"/>
</dbReference>
<accession>A0AA38IHJ7</accession>
<dbReference type="PROSITE" id="PS00135">
    <property type="entry name" value="TRYPSIN_SER"/>
    <property type="match status" value="1"/>
</dbReference>
<dbReference type="GO" id="GO:0004252">
    <property type="term" value="F:serine-type endopeptidase activity"/>
    <property type="evidence" value="ECO:0007669"/>
    <property type="project" value="InterPro"/>
</dbReference>
<dbReference type="InterPro" id="IPR001314">
    <property type="entry name" value="Peptidase_S1A"/>
</dbReference>
<dbReference type="PROSITE" id="PS00134">
    <property type="entry name" value="TRYPSIN_HIS"/>
    <property type="match status" value="1"/>
</dbReference>
<feature type="domain" description="Clip" evidence="10">
    <location>
        <begin position="28"/>
        <end position="73"/>
    </location>
</feature>
<dbReference type="InterPro" id="IPR009003">
    <property type="entry name" value="Peptidase_S1_PA"/>
</dbReference>
<keyword evidence="4 7" id="KW-0720">Serine protease</keyword>
<dbReference type="InterPro" id="IPR038565">
    <property type="entry name" value="CLIP_sf"/>
</dbReference>
<keyword evidence="1 7" id="KW-0645">Protease</keyword>
<dbReference type="SMART" id="SM00020">
    <property type="entry name" value="Tryp_SPc"/>
    <property type="match status" value="1"/>
</dbReference>
<reference evidence="11" key="1">
    <citation type="journal article" date="2023" name="G3 (Bethesda)">
        <title>Whole genome assemblies of Zophobas morio and Tenebrio molitor.</title>
        <authorList>
            <person name="Kaur S."/>
            <person name="Stinson S.A."/>
            <person name="diCenzo G.C."/>
        </authorList>
    </citation>
    <scope>NUCLEOTIDE SEQUENCE</scope>
    <source>
        <strain evidence="11">QUZm001</strain>
    </source>
</reference>
<evidence type="ECO:0000313" key="11">
    <source>
        <dbReference type="EMBL" id="KAJ3656685.1"/>
    </source>
</evidence>
<dbReference type="PANTHER" id="PTHR24260:SF147">
    <property type="entry name" value="EG:BACR7A4.3 PROTEIN-RELATED"/>
    <property type="match status" value="1"/>
</dbReference>
<dbReference type="PRINTS" id="PR00722">
    <property type="entry name" value="CHYMOTRYPSIN"/>
</dbReference>
<feature type="chain" id="PRO_5041249455" description="Serine protease snake" evidence="8">
    <location>
        <begin position="17"/>
        <end position="357"/>
    </location>
</feature>
<dbReference type="InterPro" id="IPR001254">
    <property type="entry name" value="Trypsin_dom"/>
</dbReference>
<name>A0AA38IHJ7_9CUCU</name>
<evidence type="ECO:0000256" key="5">
    <source>
        <dbReference type="ARBA" id="ARBA00023157"/>
    </source>
</evidence>
<evidence type="ECO:0000256" key="4">
    <source>
        <dbReference type="ARBA" id="ARBA00022825"/>
    </source>
</evidence>
<keyword evidence="2 8" id="KW-0732">Signal</keyword>
<dbReference type="PROSITE" id="PS50240">
    <property type="entry name" value="TRYPSIN_DOM"/>
    <property type="match status" value="1"/>
</dbReference>
<dbReference type="InterPro" id="IPR033116">
    <property type="entry name" value="TRYPSIN_SER"/>
</dbReference>
<dbReference type="SMART" id="SM00680">
    <property type="entry name" value="CLIP"/>
    <property type="match status" value="1"/>
</dbReference>
<organism evidence="11 12">
    <name type="scientific">Zophobas morio</name>
    <dbReference type="NCBI Taxonomy" id="2755281"/>
    <lineage>
        <taxon>Eukaryota</taxon>
        <taxon>Metazoa</taxon>
        <taxon>Ecdysozoa</taxon>
        <taxon>Arthropoda</taxon>
        <taxon>Hexapoda</taxon>
        <taxon>Insecta</taxon>
        <taxon>Pterygota</taxon>
        <taxon>Neoptera</taxon>
        <taxon>Endopterygota</taxon>
        <taxon>Coleoptera</taxon>
        <taxon>Polyphaga</taxon>
        <taxon>Cucujiformia</taxon>
        <taxon>Tenebrionidae</taxon>
        <taxon>Zophobas</taxon>
    </lineage>
</organism>
<dbReference type="InterPro" id="IPR043504">
    <property type="entry name" value="Peptidase_S1_PA_chymotrypsin"/>
</dbReference>
<dbReference type="SUPFAM" id="SSF50494">
    <property type="entry name" value="Trypsin-like serine proteases"/>
    <property type="match status" value="1"/>
</dbReference>
<evidence type="ECO:0000259" key="9">
    <source>
        <dbReference type="PROSITE" id="PS50240"/>
    </source>
</evidence>
<evidence type="ECO:0000259" key="10">
    <source>
        <dbReference type="PROSITE" id="PS51888"/>
    </source>
</evidence>
<evidence type="ECO:0008006" key="13">
    <source>
        <dbReference type="Google" id="ProtNLM"/>
    </source>
</evidence>
<dbReference type="CDD" id="cd00190">
    <property type="entry name" value="Tryp_SPc"/>
    <property type="match status" value="1"/>
</dbReference>
<keyword evidence="3 7" id="KW-0378">Hydrolase</keyword>
<dbReference type="InterPro" id="IPR018114">
    <property type="entry name" value="TRYPSIN_HIS"/>
</dbReference>
<keyword evidence="12" id="KW-1185">Reference proteome</keyword>
<dbReference type="FunFam" id="2.40.10.10:FF:000002">
    <property type="entry name" value="Transmembrane protease serine"/>
    <property type="match status" value="1"/>
</dbReference>
<dbReference type="InterPro" id="IPR051333">
    <property type="entry name" value="CLIP_Serine_Protease"/>
</dbReference>
<dbReference type="PROSITE" id="PS51888">
    <property type="entry name" value="CLIP"/>
    <property type="match status" value="1"/>
</dbReference>
<dbReference type="AlphaFoldDB" id="A0AA38IHJ7"/>
<evidence type="ECO:0000256" key="2">
    <source>
        <dbReference type="ARBA" id="ARBA00022729"/>
    </source>
</evidence>
<evidence type="ECO:0000256" key="1">
    <source>
        <dbReference type="ARBA" id="ARBA00022670"/>
    </source>
</evidence>
<evidence type="ECO:0000256" key="3">
    <source>
        <dbReference type="ARBA" id="ARBA00022801"/>
    </source>
</evidence>
<keyword evidence="5" id="KW-1015">Disulfide bond</keyword>
<evidence type="ECO:0000313" key="12">
    <source>
        <dbReference type="Proteomes" id="UP001168821"/>
    </source>
</evidence>
<protein>
    <recommendedName>
        <fullName evidence="13">Serine protease snake</fullName>
    </recommendedName>
</protein>
<dbReference type="Gene3D" id="3.30.1640.30">
    <property type="match status" value="1"/>
</dbReference>
<feature type="domain" description="Peptidase S1" evidence="9">
    <location>
        <begin position="101"/>
        <end position="351"/>
    </location>
</feature>
<gene>
    <name evidence="11" type="ORF">Zmor_015738</name>
</gene>
<evidence type="ECO:0000256" key="6">
    <source>
        <dbReference type="ARBA" id="ARBA00024195"/>
    </source>
</evidence>
<evidence type="ECO:0000256" key="8">
    <source>
        <dbReference type="SAM" id="SignalP"/>
    </source>
</evidence>
<proteinExistence type="inferred from homology"/>
<comment type="similarity">
    <text evidence="6">Belongs to the peptidase S1 family. CLIP subfamily.</text>
</comment>
<dbReference type="InterPro" id="IPR022700">
    <property type="entry name" value="CLIP"/>
</dbReference>
<comment type="caution">
    <text evidence="11">The sequence shown here is derived from an EMBL/GenBank/DDBJ whole genome shotgun (WGS) entry which is preliminary data.</text>
</comment>
<feature type="signal peptide" evidence="8">
    <location>
        <begin position="1"/>
        <end position="16"/>
    </location>
</feature>
<dbReference type="PANTHER" id="PTHR24260">
    <property type="match status" value="1"/>
</dbReference>